<feature type="transmembrane region" description="Helical" evidence="7">
    <location>
        <begin position="84"/>
        <end position="101"/>
    </location>
</feature>
<feature type="transmembrane region" description="Helical" evidence="7">
    <location>
        <begin position="107"/>
        <end position="131"/>
    </location>
</feature>
<dbReference type="EMBL" id="CYZR01000003">
    <property type="protein sequence ID" value="CUN81573.1"/>
    <property type="molecule type" value="Genomic_DNA"/>
</dbReference>
<evidence type="ECO:0000313" key="10">
    <source>
        <dbReference type="Proteomes" id="UP000095488"/>
    </source>
</evidence>
<accession>A0ABM9UPM6</accession>
<feature type="transmembrane region" description="Helical" evidence="7">
    <location>
        <begin position="347"/>
        <end position="371"/>
    </location>
</feature>
<evidence type="ECO:0000256" key="6">
    <source>
        <dbReference type="ARBA" id="ARBA00023136"/>
    </source>
</evidence>
<feature type="transmembrane region" description="Helical" evidence="7">
    <location>
        <begin position="53"/>
        <end position="72"/>
    </location>
</feature>
<feature type="transmembrane region" description="Helical" evidence="7">
    <location>
        <begin position="218"/>
        <end position="242"/>
    </location>
</feature>
<dbReference type="Gene3D" id="1.20.1250.20">
    <property type="entry name" value="MFS general substrate transporter like domains"/>
    <property type="match status" value="2"/>
</dbReference>
<evidence type="ECO:0000256" key="4">
    <source>
        <dbReference type="ARBA" id="ARBA00022692"/>
    </source>
</evidence>
<feature type="domain" description="Major facilitator superfamily (MFS) profile" evidence="8">
    <location>
        <begin position="18"/>
        <end position="401"/>
    </location>
</feature>
<gene>
    <name evidence="9" type="primary">ydiM</name>
    <name evidence="9" type="ORF">ERS852473_01169</name>
</gene>
<keyword evidence="5 7" id="KW-1133">Transmembrane helix</keyword>
<organism evidence="9 10">
    <name type="scientific">Sarcina ventriculi</name>
    <name type="common">Clostridium ventriculi</name>
    <dbReference type="NCBI Taxonomy" id="1267"/>
    <lineage>
        <taxon>Bacteria</taxon>
        <taxon>Bacillati</taxon>
        <taxon>Bacillota</taxon>
        <taxon>Clostridia</taxon>
        <taxon>Eubacteriales</taxon>
        <taxon>Clostridiaceae</taxon>
        <taxon>Sarcina</taxon>
    </lineage>
</organism>
<keyword evidence="10" id="KW-1185">Reference proteome</keyword>
<evidence type="ECO:0000256" key="3">
    <source>
        <dbReference type="ARBA" id="ARBA00022448"/>
    </source>
</evidence>
<evidence type="ECO:0000256" key="1">
    <source>
        <dbReference type="ARBA" id="ARBA00004651"/>
    </source>
</evidence>
<keyword evidence="4 7" id="KW-0812">Transmembrane</keyword>
<dbReference type="InterPro" id="IPR036259">
    <property type="entry name" value="MFS_trans_sf"/>
</dbReference>
<evidence type="ECO:0000256" key="2">
    <source>
        <dbReference type="ARBA" id="ARBA00008335"/>
    </source>
</evidence>
<dbReference type="RefSeq" id="WP_055258540.1">
    <property type="nucleotide sequence ID" value="NZ_BCMV01000073.1"/>
</dbReference>
<feature type="transmembrane region" description="Helical" evidence="7">
    <location>
        <begin position="14"/>
        <end position="33"/>
    </location>
</feature>
<sequence>MNTTVNTKKSTSKYFYLTAFCVYVNYFVHGMGASILAQNSSSLQSLWHTDAAAVLYVISALGIGRFIALPFSGVISDKLGRKKTILIGIAFYIAFFGGILVTPNVQIAFAVALLAGIANSFLDSGCIPAVMEILTESTGLASILTKLFISVGQYTLPLIIGFLVGNNMYFGYSFILCIAILIVNSLFLLKMPFPQIENVKKSSDKKDVQVEETVKSNFFIEGIALIAIGFTSTATFQIFLNVNKTFGIDVVGMSEVAAGKIQSNYALGSICAVLLTAVLVKKLIKPARFLFIYPLISLVTLIAMFMLRTETICIIGGFIIGFSAAGGVLQLAVSTMSDLFPVSKGKITSMVMMASSIATFSVTAIAGFVTQTMGTEYTLLLAAIVTAVGVLLSIVVNIRYNQLSRLKKK</sequence>
<name>A0ABM9UPM6_SARVE</name>
<dbReference type="SUPFAM" id="SSF103473">
    <property type="entry name" value="MFS general substrate transporter"/>
    <property type="match status" value="1"/>
</dbReference>
<feature type="transmembrane region" description="Helical" evidence="7">
    <location>
        <begin position="287"/>
        <end position="308"/>
    </location>
</feature>
<protein>
    <submittedName>
        <fullName evidence="9">Inner membrane transport protein ydiM</fullName>
    </submittedName>
</protein>
<comment type="subcellular location">
    <subcellularLocation>
        <location evidence="1">Cell membrane</location>
        <topology evidence="1">Multi-pass membrane protein</topology>
    </subcellularLocation>
</comment>
<feature type="transmembrane region" description="Helical" evidence="7">
    <location>
        <begin position="143"/>
        <end position="163"/>
    </location>
</feature>
<evidence type="ECO:0000256" key="7">
    <source>
        <dbReference type="SAM" id="Phobius"/>
    </source>
</evidence>
<feature type="transmembrane region" description="Helical" evidence="7">
    <location>
        <begin position="314"/>
        <end position="335"/>
    </location>
</feature>
<dbReference type="InterPro" id="IPR051788">
    <property type="entry name" value="MFS_Transporter"/>
</dbReference>
<dbReference type="InterPro" id="IPR011701">
    <property type="entry name" value="MFS"/>
</dbReference>
<evidence type="ECO:0000313" key="9">
    <source>
        <dbReference type="EMBL" id="CUN81573.1"/>
    </source>
</evidence>
<feature type="transmembrane region" description="Helical" evidence="7">
    <location>
        <begin position="262"/>
        <end position="280"/>
    </location>
</feature>
<evidence type="ECO:0000259" key="8">
    <source>
        <dbReference type="PROSITE" id="PS50850"/>
    </source>
</evidence>
<dbReference type="PROSITE" id="PS50850">
    <property type="entry name" value="MFS"/>
    <property type="match status" value="1"/>
</dbReference>
<dbReference type="Proteomes" id="UP000095488">
    <property type="component" value="Unassembled WGS sequence"/>
</dbReference>
<proteinExistence type="inferred from homology"/>
<keyword evidence="3" id="KW-0813">Transport</keyword>
<comment type="similarity">
    <text evidence="2">Belongs to the major facilitator superfamily.</text>
</comment>
<feature type="transmembrane region" description="Helical" evidence="7">
    <location>
        <begin position="377"/>
        <end position="400"/>
    </location>
</feature>
<dbReference type="PROSITE" id="PS00216">
    <property type="entry name" value="SUGAR_TRANSPORT_1"/>
    <property type="match status" value="1"/>
</dbReference>
<dbReference type="InterPro" id="IPR005829">
    <property type="entry name" value="Sugar_transporter_CS"/>
</dbReference>
<dbReference type="Pfam" id="PF07690">
    <property type="entry name" value="MFS_1"/>
    <property type="match status" value="1"/>
</dbReference>
<feature type="transmembrane region" description="Helical" evidence="7">
    <location>
        <begin position="169"/>
        <end position="189"/>
    </location>
</feature>
<keyword evidence="6 7" id="KW-0472">Membrane</keyword>
<evidence type="ECO:0000256" key="5">
    <source>
        <dbReference type="ARBA" id="ARBA00022989"/>
    </source>
</evidence>
<reference evidence="9 10" key="1">
    <citation type="submission" date="2015-09" db="EMBL/GenBank/DDBJ databases">
        <authorList>
            <consortium name="Pathogen Informatics"/>
        </authorList>
    </citation>
    <scope>NUCLEOTIDE SEQUENCE [LARGE SCALE GENOMIC DNA]</scope>
    <source>
        <strain evidence="9 10">2789STDY5834858</strain>
    </source>
</reference>
<comment type="caution">
    <text evidence="9">The sequence shown here is derived from an EMBL/GenBank/DDBJ whole genome shotgun (WGS) entry which is preliminary data.</text>
</comment>
<dbReference type="PANTHER" id="PTHR23514:SF3">
    <property type="entry name" value="BYPASS OF STOP CODON PROTEIN 6"/>
    <property type="match status" value="1"/>
</dbReference>
<dbReference type="PANTHER" id="PTHR23514">
    <property type="entry name" value="BYPASS OF STOP CODON PROTEIN 6"/>
    <property type="match status" value="1"/>
</dbReference>
<dbReference type="InterPro" id="IPR020846">
    <property type="entry name" value="MFS_dom"/>
</dbReference>